<feature type="transmembrane region" description="Helical" evidence="7">
    <location>
        <begin position="140"/>
        <end position="158"/>
    </location>
</feature>
<dbReference type="PROSITE" id="PS00217">
    <property type="entry name" value="SUGAR_TRANSPORT_2"/>
    <property type="match status" value="1"/>
</dbReference>
<keyword evidence="4 7" id="KW-0812">Transmembrane</keyword>
<evidence type="ECO:0000256" key="4">
    <source>
        <dbReference type="ARBA" id="ARBA00022692"/>
    </source>
</evidence>
<dbReference type="InterPro" id="IPR050814">
    <property type="entry name" value="Myo-inositol_Transporter"/>
</dbReference>
<sequence length="253" mass="26450">MNPPKVKGFSVLVAVGASLGGLLYGYDTGIIGSALLFLRTDLGLGDDPIVLSIITSITLLGAIVGAILSGPLSERLGRRWTVIVVAAGFIVFAIGCGLAPNVEWLIAFRFLLGLPVGGASQIIPTYIAELAPKHVRGSQAVLFQLMICVGTLLAYAAGHILGESGAWREMLAYASVPAALFLIVMFALPESPRWLVLHGKISQAATALGRVRSSSDEAADEINAIRAVGEDHLGWAVSSFVDDLFVDQAAIAA</sequence>
<keyword evidence="5 7" id="KW-1133">Transmembrane helix</keyword>
<feature type="transmembrane region" description="Helical" evidence="7">
    <location>
        <begin position="170"/>
        <end position="188"/>
    </location>
</feature>
<dbReference type="RefSeq" id="WP_342038522.1">
    <property type="nucleotide sequence ID" value="NZ_BAABNP010000009.1"/>
</dbReference>
<keyword evidence="10" id="KW-1185">Reference proteome</keyword>
<feature type="transmembrane region" description="Helical" evidence="7">
    <location>
        <begin position="106"/>
        <end position="128"/>
    </location>
</feature>
<evidence type="ECO:0000256" key="2">
    <source>
        <dbReference type="ARBA" id="ARBA00010992"/>
    </source>
</evidence>
<dbReference type="PRINTS" id="PR00171">
    <property type="entry name" value="SUGRTRNSPORT"/>
</dbReference>
<comment type="similarity">
    <text evidence="2">Belongs to the major facilitator superfamily. Sugar transporter (TC 2.A.1.1) family.</text>
</comment>
<evidence type="ECO:0000256" key="1">
    <source>
        <dbReference type="ARBA" id="ARBA00004651"/>
    </source>
</evidence>
<dbReference type="EMBL" id="BAABNP010000009">
    <property type="protein sequence ID" value="GAA5341401.1"/>
    <property type="molecule type" value="Genomic_DNA"/>
</dbReference>
<dbReference type="PANTHER" id="PTHR48020:SF12">
    <property type="entry name" value="PROTON MYO-INOSITOL COTRANSPORTER"/>
    <property type="match status" value="1"/>
</dbReference>
<dbReference type="Gene3D" id="1.20.1250.20">
    <property type="entry name" value="MFS general substrate transporter like domains"/>
    <property type="match status" value="1"/>
</dbReference>
<dbReference type="Proteomes" id="UP001498935">
    <property type="component" value="Unassembled WGS sequence"/>
</dbReference>
<dbReference type="Pfam" id="PF00083">
    <property type="entry name" value="Sugar_tr"/>
    <property type="match status" value="1"/>
</dbReference>
<dbReference type="InterPro" id="IPR020846">
    <property type="entry name" value="MFS_dom"/>
</dbReference>
<dbReference type="InterPro" id="IPR036259">
    <property type="entry name" value="MFS_trans_sf"/>
</dbReference>
<keyword evidence="6 7" id="KW-0472">Membrane</keyword>
<evidence type="ECO:0000256" key="5">
    <source>
        <dbReference type="ARBA" id="ARBA00022989"/>
    </source>
</evidence>
<feature type="domain" description="Major facilitator superfamily (MFS) profile" evidence="8">
    <location>
        <begin position="13"/>
        <end position="253"/>
    </location>
</feature>
<dbReference type="SUPFAM" id="SSF103473">
    <property type="entry name" value="MFS general substrate transporter"/>
    <property type="match status" value="1"/>
</dbReference>
<name>A0ABP9U6X8_9MICO</name>
<evidence type="ECO:0000313" key="9">
    <source>
        <dbReference type="EMBL" id="GAA5341401.1"/>
    </source>
</evidence>
<comment type="subcellular location">
    <subcellularLocation>
        <location evidence="1">Cell membrane</location>
        <topology evidence="1">Multi-pass membrane protein</topology>
    </subcellularLocation>
</comment>
<gene>
    <name evidence="9" type="ORF">KACC15558_24410</name>
</gene>
<keyword evidence="3" id="KW-0813">Transport</keyword>
<evidence type="ECO:0000256" key="6">
    <source>
        <dbReference type="ARBA" id="ARBA00023136"/>
    </source>
</evidence>
<proteinExistence type="inferred from homology"/>
<evidence type="ECO:0000259" key="8">
    <source>
        <dbReference type="PROSITE" id="PS50850"/>
    </source>
</evidence>
<dbReference type="PROSITE" id="PS50850">
    <property type="entry name" value="MFS"/>
    <property type="match status" value="1"/>
</dbReference>
<evidence type="ECO:0000256" key="7">
    <source>
        <dbReference type="SAM" id="Phobius"/>
    </source>
</evidence>
<dbReference type="InterPro" id="IPR005828">
    <property type="entry name" value="MFS_sugar_transport-like"/>
</dbReference>
<dbReference type="InterPro" id="IPR003663">
    <property type="entry name" value="Sugar/inositol_transpt"/>
</dbReference>
<reference evidence="9 10" key="1">
    <citation type="submission" date="2024-02" db="EMBL/GenBank/DDBJ databases">
        <title>Characterization of antibiotic resistant novel bacterial strains and their environmental applications.</title>
        <authorList>
            <person name="Manzoor S."/>
            <person name="Abbas S."/>
            <person name="Arshad M."/>
            <person name="Li W.J."/>
            <person name="Ahmed I."/>
        </authorList>
    </citation>
    <scope>NUCLEOTIDE SEQUENCE [LARGE SCALE GENOMIC DNA]</scope>
    <source>
        <strain evidence="9 10">KACC 15558</strain>
    </source>
</reference>
<feature type="transmembrane region" description="Helical" evidence="7">
    <location>
        <begin position="49"/>
        <end position="68"/>
    </location>
</feature>
<evidence type="ECO:0000256" key="3">
    <source>
        <dbReference type="ARBA" id="ARBA00022448"/>
    </source>
</evidence>
<dbReference type="PANTHER" id="PTHR48020">
    <property type="entry name" value="PROTON MYO-INOSITOL COTRANSPORTER"/>
    <property type="match status" value="1"/>
</dbReference>
<organism evidence="9 10">
    <name type="scientific">Brevibacterium ammoniilyticum</name>
    <dbReference type="NCBI Taxonomy" id="1046555"/>
    <lineage>
        <taxon>Bacteria</taxon>
        <taxon>Bacillati</taxon>
        <taxon>Actinomycetota</taxon>
        <taxon>Actinomycetes</taxon>
        <taxon>Micrococcales</taxon>
        <taxon>Brevibacteriaceae</taxon>
        <taxon>Brevibacterium</taxon>
    </lineage>
</organism>
<dbReference type="InterPro" id="IPR005829">
    <property type="entry name" value="Sugar_transporter_CS"/>
</dbReference>
<feature type="transmembrane region" description="Helical" evidence="7">
    <location>
        <begin position="80"/>
        <end position="100"/>
    </location>
</feature>
<evidence type="ECO:0000313" key="10">
    <source>
        <dbReference type="Proteomes" id="UP001498935"/>
    </source>
</evidence>
<comment type="caution">
    <text evidence="9">The sequence shown here is derived from an EMBL/GenBank/DDBJ whole genome shotgun (WGS) entry which is preliminary data.</text>
</comment>
<protein>
    <recommendedName>
        <fullName evidence="8">Major facilitator superfamily (MFS) profile domain-containing protein</fullName>
    </recommendedName>
</protein>
<accession>A0ABP9U6X8</accession>
<dbReference type="PROSITE" id="PS00216">
    <property type="entry name" value="SUGAR_TRANSPORT_1"/>
    <property type="match status" value="1"/>
</dbReference>